<protein>
    <recommendedName>
        <fullName evidence="7">RPEL repeat protein</fullName>
    </recommendedName>
</protein>
<organism evidence="4 6">
    <name type="scientific">Furculomyces boomerangus</name>
    <dbReference type="NCBI Taxonomy" id="61424"/>
    <lineage>
        <taxon>Eukaryota</taxon>
        <taxon>Fungi</taxon>
        <taxon>Fungi incertae sedis</taxon>
        <taxon>Zoopagomycota</taxon>
        <taxon>Kickxellomycotina</taxon>
        <taxon>Harpellomycetes</taxon>
        <taxon>Harpellales</taxon>
        <taxon>Harpellaceae</taxon>
        <taxon>Furculomyces</taxon>
    </lineage>
</organism>
<accession>A0A2T9XY76</accession>
<evidence type="ECO:0000313" key="6">
    <source>
        <dbReference type="Proteomes" id="UP000245699"/>
    </source>
</evidence>
<dbReference type="PROSITE" id="PS51073">
    <property type="entry name" value="RPEL"/>
    <property type="match status" value="1"/>
</dbReference>
<evidence type="ECO:0008006" key="7">
    <source>
        <dbReference type="Google" id="ProtNLM"/>
    </source>
</evidence>
<reference evidence="4 6" key="1">
    <citation type="journal article" date="2018" name="MBio">
        <title>Comparative Genomics Reveals the Core Gene Toolbox for the Fungus-Insect Symbiosis.</title>
        <authorList>
            <person name="Wang Y."/>
            <person name="Stata M."/>
            <person name="Wang W."/>
            <person name="Stajich J.E."/>
            <person name="White M.M."/>
            <person name="Moncalvo J.M."/>
        </authorList>
    </citation>
    <scope>NUCLEOTIDE SEQUENCE [LARGE SCALE GENOMIC DNA]</scope>
    <source>
        <strain evidence="4 6">AUS-77-4</strain>
    </source>
</reference>
<name>A0A2T9XY76_9FUNG</name>
<evidence type="ECO:0000256" key="2">
    <source>
        <dbReference type="PROSITE-ProRule" id="PRU00401"/>
    </source>
</evidence>
<dbReference type="OrthoDB" id="197676at2759"/>
<feature type="region of interest" description="Disordered" evidence="3">
    <location>
        <begin position="1"/>
        <end position="26"/>
    </location>
</feature>
<dbReference type="EMBL" id="MBFT01000323">
    <property type="protein sequence ID" value="PVU93391.1"/>
    <property type="molecule type" value="Genomic_DNA"/>
</dbReference>
<dbReference type="EMBL" id="MBFT01001171">
    <property type="protein sequence ID" value="PVU85023.1"/>
    <property type="molecule type" value="Genomic_DNA"/>
</dbReference>
<evidence type="ECO:0000313" key="4">
    <source>
        <dbReference type="EMBL" id="PVU85023.1"/>
    </source>
</evidence>
<evidence type="ECO:0000256" key="1">
    <source>
        <dbReference type="ARBA" id="ARBA00022737"/>
    </source>
</evidence>
<dbReference type="STRING" id="61424.A0A2T9XY76"/>
<feature type="region of interest" description="Disordered" evidence="3">
    <location>
        <begin position="67"/>
        <end position="87"/>
    </location>
</feature>
<evidence type="ECO:0000313" key="5">
    <source>
        <dbReference type="EMBL" id="PVU93391.1"/>
    </source>
</evidence>
<comment type="caution">
    <text evidence="4">The sequence shown here is derived from an EMBL/GenBank/DDBJ whole genome shotgun (WGS) entry which is preliminary data.</text>
</comment>
<feature type="repeat" description="RPEL" evidence="2">
    <location>
        <begin position="63"/>
        <end position="87"/>
    </location>
</feature>
<proteinExistence type="predicted"/>
<dbReference type="InterPro" id="IPR004018">
    <property type="entry name" value="RPEL_repeat"/>
</dbReference>
<dbReference type="Gene3D" id="6.10.140.2040">
    <property type="match status" value="1"/>
</dbReference>
<keyword evidence="6" id="KW-1185">Reference proteome</keyword>
<dbReference type="AlphaFoldDB" id="A0A2T9XY76"/>
<evidence type="ECO:0000256" key="3">
    <source>
        <dbReference type="SAM" id="MobiDB-lite"/>
    </source>
</evidence>
<keyword evidence="1" id="KW-0677">Repeat</keyword>
<gene>
    <name evidence="5" type="ORF">BB559_003310</name>
    <name evidence="4" type="ORF">BB559_007247</name>
</gene>
<dbReference type="Proteomes" id="UP000245699">
    <property type="component" value="Unassembled WGS sequence"/>
</dbReference>
<sequence length="87" mass="10107">MENTKKTSDHKNDIKSRGEGLIPLLERRPSSKELEEKHILLASNVAPSLHSTMHDLEKKRISTELERKLEKRPDRKSLVESHIIKDE</sequence>
<feature type="compositionally biased region" description="Basic and acidic residues" evidence="3">
    <location>
        <begin position="1"/>
        <end position="18"/>
    </location>
</feature>